<protein>
    <submittedName>
        <fullName evidence="6">Heat shock protein HSP33</fullName>
    </submittedName>
</protein>
<evidence type="ECO:0000256" key="4">
    <source>
        <dbReference type="ARBA" id="ARBA00023186"/>
    </source>
</evidence>
<dbReference type="InterPro" id="IPR000397">
    <property type="entry name" value="Heat_shock_Hsp33"/>
</dbReference>
<organism evidence="6 7">
    <name type="scientific">Thalassospira permensis NBRC 106175</name>
    <dbReference type="NCBI Taxonomy" id="1353532"/>
    <lineage>
        <taxon>Bacteria</taxon>
        <taxon>Pseudomonadati</taxon>
        <taxon>Pseudomonadota</taxon>
        <taxon>Alphaproteobacteria</taxon>
        <taxon>Rhodospirillales</taxon>
        <taxon>Thalassospiraceae</taxon>
        <taxon>Thalassospira</taxon>
    </lineage>
</organism>
<keyword evidence="2" id="KW-0862">Zinc</keyword>
<keyword evidence="6" id="KW-0346">Stress response</keyword>
<dbReference type="CDD" id="cd00498">
    <property type="entry name" value="Hsp33"/>
    <property type="match status" value="1"/>
</dbReference>
<dbReference type="Gene3D" id="3.55.30.10">
    <property type="entry name" value="Hsp33 domain"/>
    <property type="match status" value="1"/>
</dbReference>
<keyword evidence="4" id="KW-0143">Chaperone</keyword>
<dbReference type="PANTHER" id="PTHR30111">
    <property type="entry name" value="33 KDA CHAPERONIN"/>
    <property type="match status" value="1"/>
</dbReference>
<evidence type="ECO:0000313" key="7">
    <source>
        <dbReference type="Proteomes" id="UP000027463"/>
    </source>
</evidence>
<gene>
    <name evidence="6" type="ORF">SMB34_04195</name>
</gene>
<comment type="caution">
    <text evidence="6">The sequence shown here is derived from an EMBL/GenBank/DDBJ whole genome shotgun (WGS) entry which is preliminary data.</text>
</comment>
<evidence type="ECO:0000256" key="2">
    <source>
        <dbReference type="ARBA" id="ARBA00022833"/>
    </source>
</evidence>
<sequence length="341" mass="37815">MTWLDNAVLLLLYAPEHVKTRNPKMQIAVDFCQPFTLDHSNIRGRFARLGPTVQTIIGQHSYPSLANHLLGEIIGLAVLLSSALKYEGLFTLQTSSDGPIGMMVVDVDSDGNIRACARVDEDRLSTMIAAEDGGEDALRGQVHKLMGHGHIAFTVDQGGDHERYQGIVSLEGNTLSECAEAYFRQSEQIEASFKLEVHQGEQANDWWVGGLFLQRLPASASGDAATPEEAEKITEDWNRSKILMASATENELVDISLSAHDLIWRLFHDEEPRVFDQTALQFKCRCSRQKIEGALVSYPLEELLDMREPDSGEVAVSCQFCNTRYGFNEADLRALKSGDDA</sequence>
<dbReference type="SUPFAM" id="SSF118352">
    <property type="entry name" value="HSP33 redox switch-like"/>
    <property type="match status" value="1"/>
</dbReference>
<dbReference type="InterPro" id="IPR023212">
    <property type="entry name" value="Hsp33_helix_hairpin_bin_dom_sf"/>
</dbReference>
<evidence type="ECO:0000256" key="5">
    <source>
        <dbReference type="ARBA" id="ARBA00023284"/>
    </source>
</evidence>
<dbReference type="Gene3D" id="3.90.1280.10">
    <property type="entry name" value="HSP33 redox switch-like"/>
    <property type="match status" value="1"/>
</dbReference>
<proteinExistence type="predicted"/>
<keyword evidence="3" id="KW-1015">Disulfide bond</keyword>
<keyword evidence="5" id="KW-0676">Redox-active center</keyword>
<evidence type="ECO:0000313" key="6">
    <source>
        <dbReference type="EMBL" id="KEO57922.1"/>
    </source>
</evidence>
<dbReference type="PIRSF" id="PIRSF005261">
    <property type="entry name" value="Heat_shock_Hsp33"/>
    <property type="match status" value="1"/>
</dbReference>
<dbReference type="Pfam" id="PF01430">
    <property type="entry name" value="HSP33"/>
    <property type="match status" value="1"/>
</dbReference>
<accession>A0ABR4TQJ7</accession>
<evidence type="ECO:0000256" key="3">
    <source>
        <dbReference type="ARBA" id="ARBA00023157"/>
    </source>
</evidence>
<dbReference type="InterPro" id="IPR016154">
    <property type="entry name" value="Heat_shock_Hsp33_C"/>
</dbReference>
<dbReference type="PANTHER" id="PTHR30111:SF1">
    <property type="entry name" value="33 KDA CHAPERONIN"/>
    <property type="match status" value="1"/>
</dbReference>
<dbReference type="Proteomes" id="UP000027463">
    <property type="component" value="Unassembled WGS sequence"/>
</dbReference>
<keyword evidence="1" id="KW-0963">Cytoplasm</keyword>
<reference evidence="6 7" key="1">
    <citation type="submission" date="2013-07" db="EMBL/GenBank/DDBJ databases">
        <title>Thalassospira permensis NBRC 106175 Genome Sequencing.</title>
        <authorList>
            <person name="Lai Q."/>
            <person name="Shao Z."/>
        </authorList>
    </citation>
    <scope>NUCLEOTIDE SEQUENCE [LARGE SCALE GENOMIC DNA]</scope>
    <source>
        <strain evidence="6 7">NBRC 106175</strain>
    </source>
</reference>
<dbReference type="SUPFAM" id="SSF64397">
    <property type="entry name" value="Hsp33 domain"/>
    <property type="match status" value="1"/>
</dbReference>
<dbReference type="EMBL" id="AUNC01000012">
    <property type="protein sequence ID" value="KEO57922.1"/>
    <property type="molecule type" value="Genomic_DNA"/>
</dbReference>
<name>A0ABR4TQJ7_9PROT</name>
<keyword evidence="7" id="KW-1185">Reference proteome</keyword>
<evidence type="ECO:0000256" key="1">
    <source>
        <dbReference type="ARBA" id="ARBA00022490"/>
    </source>
</evidence>
<dbReference type="Gene3D" id="1.10.287.480">
    <property type="entry name" value="helix hairpin bin"/>
    <property type="match status" value="1"/>
</dbReference>
<dbReference type="InterPro" id="IPR016153">
    <property type="entry name" value="Heat_shock_Hsp33_N"/>
</dbReference>